<name>A0A085M1F4_9BILA</name>
<protein>
    <submittedName>
        <fullName evidence="2">Uncharacterized protein</fullName>
    </submittedName>
</protein>
<evidence type="ECO:0000313" key="3">
    <source>
        <dbReference type="Proteomes" id="UP000030764"/>
    </source>
</evidence>
<feature type="region of interest" description="Disordered" evidence="1">
    <location>
        <begin position="1"/>
        <end position="22"/>
    </location>
</feature>
<keyword evidence="3" id="KW-1185">Reference proteome</keyword>
<accession>A0A085M1F4</accession>
<feature type="region of interest" description="Disordered" evidence="1">
    <location>
        <begin position="105"/>
        <end position="136"/>
    </location>
</feature>
<proteinExistence type="predicted"/>
<sequence>MVNVGVASLGRQDLEGKGPPPGPFLQPMSVRPEHRPGLAEMSSQGWLYGNCVPIQHSVTVPLSNSDWAISSTLTGWKKGPGGGVCDENGCPFLQGTLGTIKIPAWHRPTPTIPPVLSPRQSACAKPANQDRGRSRP</sequence>
<dbReference type="Proteomes" id="UP000030764">
    <property type="component" value="Unassembled WGS sequence"/>
</dbReference>
<evidence type="ECO:0000313" key="2">
    <source>
        <dbReference type="EMBL" id="KFD51050.1"/>
    </source>
</evidence>
<dbReference type="EMBL" id="KL363244">
    <property type="protein sequence ID" value="KFD51050.1"/>
    <property type="molecule type" value="Genomic_DNA"/>
</dbReference>
<gene>
    <name evidence="2" type="ORF">M513_08091</name>
</gene>
<dbReference type="AlphaFoldDB" id="A0A085M1F4"/>
<organism evidence="2 3">
    <name type="scientific">Trichuris suis</name>
    <name type="common">pig whipworm</name>
    <dbReference type="NCBI Taxonomy" id="68888"/>
    <lineage>
        <taxon>Eukaryota</taxon>
        <taxon>Metazoa</taxon>
        <taxon>Ecdysozoa</taxon>
        <taxon>Nematoda</taxon>
        <taxon>Enoplea</taxon>
        <taxon>Dorylaimia</taxon>
        <taxon>Trichinellida</taxon>
        <taxon>Trichuridae</taxon>
        <taxon>Trichuris</taxon>
    </lineage>
</organism>
<evidence type="ECO:0000256" key="1">
    <source>
        <dbReference type="SAM" id="MobiDB-lite"/>
    </source>
</evidence>
<reference evidence="2 3" key="1">
    <citation type="journal article" date="2014" name="Nat. Genet.">
        <title>Genome and transcriptome of the porcine whipworm Trichuris suis.</title>
        <authorList>
            <person name="Jex A.R."/>
            <person name="Nejsum P."/>
            <person name="Schwarz E.M."/>
            <person name="Hu L."/>
            <person name="Young N.D."/>
            <person name="Hall R.S."/>
            <person name="Korhonen P.K."/>
            <person name="Liao S."/>
            <person name="Thamsborg S."/>
            <person name="Xia J."/>
            <person name="Xu P."/>
            <person name="Wang S."/>
            <person name="Scheerlinck J.P."/>
            <person name="Hofmann A."/>
            <person name="Sternberg P.W."/>
            <person name="Wang J."/>
            <person name="Gasser R.B."/>
        </authorList>
    </citation>
    <scope>NUCLEOTIDE SEQUENCE [LARGE SCALE GENOMIC DNA]</scope>
    <source>
        <strain evidence="2">DCEP-RM93M</strain>
    </source>
</reference>